<proteinExistence type="predicted"/>
<dbReference type="RefSeq" id="WP_269039144.1">
    <property type="nucleotide sequence ID" value="NZ_CP114040.1"/>
</dbReference>
<name>A0ABY7HBY0_9BACT</name>
<feature type="signal peptide" evidence="1">
    <location>
        <begin position="1"/>
        <end position="18"/>
    </location>
</feature>
<dbReference type="EMBL" id="CP114040">
    <property type="protein sequence ID" value="WAS96780.1"/>
    <property type="molecule type" value="Genomic_DNA"/>
</dbReference>
<organism evidence="2 3">
    <name type="scientific">Nannocystis punicea</name>
    <dbReference type="NCBI Taxonomy" id="2995304"/>
    <lineage>
        <taxon>Bacteria</taxon>
        <taxon>Pseudomonadati</taxon>
        <taxon>Myxococcota</taxon>
        <taxon>Polyangia</taxon>
        <taxon>Nannocystales</taxon>
        <taxon>Nannocystaceae</taxon>
        <taxon>Nannocystis</taxon>
    </lineage>
</organism>
<accession>A0ABY7HBY0</accession>
<dbReference type="Proteomes" id="UP001164459">
    <property type="component" value="Chromosome"/>
</dbReference>
<evidence type="ECO:0000313" key="2">
    <source>
        <dbReference type="EMBL" id="WAS96780.1"/>
    </source>
</evidence>
<keyword evidence="3" id="KW-1185">Reference proteome</keyword>
<protein>
    <recommendedName>
        <fullName evidence="4">Lipoprotein</fullName>
    </recommendedName>
</protein>
<evidence type="ECO:0000256" key="1">
    <source>
        <dbReference type="SAM" id="SignalP"/>
    </source>
</evidence>
<sequence length="158" mass="17212">MSRAALYLLLVVSACTSAETWPLQPLDTSGATSPWQQRCGQVVWSAATEAAVRQFAGGSVSFQEVHGDNFLYRVVTLRGATPEAPVLTIDRKDPPLADGHLRGWRREVTPERVRWRSDDGITRAELESAATARLPEPTRERLLAAADACIDDAVDTPG</sequence>
<feature type="chain" id="PRO_5046604970" description="Lipoprotein" evidence="1">
    <location>
        <begin position="19"/>
        <end position="158"/>
    </location>
</feature>
<reference evidence="2" key="1">
    <citation type="submission" date="2022-11" db="EMBL/GenBank/DDBJ databases">
        <title>Minimal conservation of predation-associated metabolite biosynthetic gene clusters underscores biosynthetic potential of Myxococcota including descriptions for ten novel species: Archangium lansinium sp. nov., Myxococcus landrumus sp. nov., Nannocystis bai.</title>
        <authorList>
            <person name="Ahearne A."/>
            <person name="Stevens C."/>
            <person name="Dowd S."/>
        </authorList>
    </citation>
    <scope>NUCLEOTIDE SEQUENCE</scope>
    <source>
        <strain evidence="2">Fl3</strain>
    </source>
</reference>
<dbReference type="PROSITE" id="PS51257">
    <property type="entry name" value="PROKAR_LIPOPROTEIN"/>
    <property type="match status" value="1"/>
</dbReference>
<evidence type="ECO:0008006" key="4">
    <source>
        <dbReference type="Google" id="ProtNLM"/>
    </source>
</evidence>
<keyword evidence="1" id="KW-0732">Signal</keyword>
<gene>
    <name evidence="2" type="ORF">O0S08_11590</name>
</gene>
<evidence type="ECO:0000313" key="3">
    <source>
        <dbReference type="Proteomes" id="UP001164459"/>
    </source>
</evidence>